<dbReference type="InterPro" id="IPR011990">
    <property type="entry name" value="TPR-like_helical_dom_sf"/>
</dbReference>
<evidence type="ECO:0000313" key="3">
    <source>
        <dbReference type="Proteomes" id="UP000808914"/>
    </source>
</evidence>
<sequence>MRGQPTANIFIDKFRQWHHAMIKPEHAKAFLIKREIESELHSKYDGQIAGFYKLFHLRYTLLLNQFKKSKQILHECIANRTHKKTSLYYFYFLFFRGLCCHKFKKNDAGAIRFYQKAEAFIPFLKSLTNVEKADFYYHYGLSLSRCYKIDRSIYAARLALSAFKKEKYLECAAKCKVILGVNYQKKGKAAVSEHHYLQAVTLAKYTSNRQLIHTSYHHLGDLYSIEGKSRKAINYYKKSLQLIDIGEYLARAETSFEITKTLISAGKHKEALKWCDAGLQYARRHELIDYTYHFQILYHQLTDGFGMMLYKYLENEAIPFFKMKNEPHFVQEYTRLMMKCHKENAVFVKE</sequence>
<protein>
    <submittedName>
        <fullName evidence="2">Tetratricopeptide (TPR) repeat protein</fullName>
    </submittedName>
</protein>
<dbReference type="EMBL" id="JAFBER010000001">
    <property type="protein sequence ID" value="MBM7643917.1"/>
    <property type="molecule type" value="Genomic_DNA"/>
</dbReference>
<keyword evidence="3" id="KW-1185">Reference proteome</keyword>
<dbReference type="Gene3D" id="1.25.40.10">
    <property type="entry name" value="Tetratricopeptide repeat domain"/>
    <property type="match status" value="1"/>
</dbReference>
<reference evidence="2 3" key="1">
    <citation type="submission" date="2021-01" db="EMBL/GenBank/DDBJ databases">
        <title>Genomic Encyclopedia of Type Strains, Phase IV (KMG-IV): sequencing the most valuable type-strain genomes for metagenomic binning, comparative biology and taxonomic classification.</title>
        <authorList>
            <person name="Goeker M."/>
        </authorList>
    </citation>
    <scope>NUCLEOTIDE SEQUENCE [LARGE SCALE GENOMIC DNA]</scope>
    <source>
        <strain evidence="2 3">DSM 28236</strain>
    </source>
</reference>
<dbReference type="SMART" id="SM00028">
    <property type="entry name" value="TPR"/>
    <property type="match status" value="3"/>
</dbReference>
<dbReference type="InterPro" id="IPR019734">
    <property type="entry name" value="TPR_rpt"/>
</dbReference>
<dbReference type="RefSeq" id="WP_205001850.1">
    <property type="nucleotide sequence ID" value="NZ_JAFBER010000001.1"/>
</dbReference>
<evidence type="ECO:0000313" key="2">
    <source>
        <dbReference type="EMBL" id="MBM7643917.1"/>
    </source>
</evidence>
<dbReference type="Proteomes" id="UP000808914">
    <property type="component" value="Unassembled WGS sequence"/>
</dbReference>
<dbReference type="Pfam" id="PF13424">
    <property type="entry name" value="TPR_12"/>
    <property type="match status" value="1"/>
</dbReference>
<dbReference type="SUPFAM" id="SSF48452">
    <property type="entry name" value="TPR-like"/>
    <property type="match status" value="1"/>
</dbReference>
<feature type="repeat" description="TPR" evidence="1">
    <location>
        <begin position="213"/>
        <end position="246"/>
    </location>
</feature>
<proteinExistence type="predicted"/>
<dbReference type="PROSITE" id="PS50005">
    <property type="entry name" value="TPR"/>
    <property type="match status" value="1"/>
</dbReference>
<accession>A0ABS2PV39</accession>
<evidence type="ECO:0000256" key="1">
    <source>
        <dbReference type="PROSITE-ProRule" id="PRU00339"/>
    </source>
</evidence>
<organism evidence="2 3">
    <name type="scientific">Scopulibacillus daqui</name>
    <dbReference type="NCBI Taxonomy" id="1469162"/>
    <lineage>
        <taxon>Bacteria</taxon>
        <taxon>Bacillati</taxon>
        <taxon>Bacillota</taxon>
        <taxon>Bacilli</taxon>
        <taxon>Bacillales</taxon>
        <taxon>Sporolactobacillaceae</taxon>
        <taxon>Scopulibacillus</taxon>
    </lineage>
</organism>
<gene>
    <name evidence="2" type="ORF">JOD45_000108</name>
</gene>
<comment type="caution">
    <text evidence="2">The sequence shown here is derived from an EMBL/GenBank/DDBJ whole genome shotgun (WGS) entry which is preliminary data.</text>
</comment>
<name>A0ABS2PV39_9BACL</name>
<keyword evidence="1" id="KW-0802">TPR repeat</keyword>